<dbReference type="PROSITE" id="PS00012">
    <property type="entry name" value="PHOSPHOPANTETHEINE"/>
    <property type="match status" value="2"/>
</dbReference>
<dbReference type="GO" id="GO:0005737">
    <property type="term" value="C:cytoplasm"/>
    <property type="evidence" value="ECO:0007669"/>
    <property type="project" value="TreeGrafter"/>
</dbReference>
<dbReference type="InterPro" id="IPR036736">
    <property type="entry name" value="ACP-like_sf"/>
</dbReference>
<dbReference type="SUPFAM" id="SSF52777">
    <property type="entry name" value="CoA-dependent acyltransferases"/>
    <property type="match status" value="12"/>
</dbReference>
<keyword evidence="1" id="KW-0596">Phosphopantetheine</keyword>
<dbReference type="InterPro" id="IPR010071">
    <property type="entry name" value="AA_adenyl_dom"/>
</dbReference>
<feature type="domain" description="Carrier" evidence="4">
    <location>
        <begin position="1774"/>
        <end position="1850"/>
    </location>
</feature>
<evidence type="ECO:0000256" key="2">
    <source>
        <dbReference type="ARBA" id="ARBA00022553"/>
    </source>
</evidence>
<gene>
    <name evidence="5" type="ORF">OIDMADRAFT_149992</name>
</gene>
<dbReference type="SUPFAM" id="SSF47336">
    <property type="entry name" value="ACP-like"/>
    <property type="match status" value="4"/>
</dbReference>
<dbReference type="FunFam" id="3.40.50.12780:FF:000014">
    <property type="entry name" value="Nonribosomal peptide synthetase 1"/>
    <property type="match status" value="1"/>
</dbReference>
<dbReference type="PANTHER" id="PTHR45527:SF16">
    <property type="entry name" value="NONRIBOSOMAL PEPTIDE SYNTHASE ATNA-RELATED"/>
    <property type="match status" value="1"/>
</dbReference>
<dbReference type="GO" id="GO:0044550">
    <property type="term" value="P:secondary metabolite biosynthetic process"/>
    <property type="evidence" value="ECO:0007669"/>
    <property type="project" value="TreeGrafter"/>
</dbReference>
<dbReference type="Gene3D" id="2.30.38.10">
    <property type="entry name" value="Luciferase, Domain 3"/>
    <property type="match status" value="1"/>
</dbReference>
<dbReference type="CDD" id="cd05918">
    <property type="entry name" value="A_NRPS_SidN3_like"/>
    <property type="match status" value="3"/>
</dbReference>
<evidence type="ECO:0000313" key="6">
    <source>
        <dbReference type="Proteomes" id="UP000054321"/>
    </source>
</evidence>
<dbReference type="FunFam" id="3.30.300.30:FF:000015">
    <property type="entry name" value="Nonribosomal peptide synthase SidD"/>
    <property type="match status" value="4"/>
</dbReference>
<reference evidence="5 6" key="1">
    <citation type="submission" date="2014-04" db="EMBL/GenBank/DDBJ databases">
        <authorList>
            <consortium name="DOE Joint Genome Institute"/>
            <person name="Kuo A."/>
            <person name="Martino E."/>
            <person name="Perotto S."/>
            <person name="Kohler A."/>
            <person name="Nagy L.G."/>
            <person name="Floudas D."/>
            <person name="Copeland A."/>
            <person name="Barry K.W."/>
            <person name="Cichocki N."/>
            <person name="Veneault-Fourrey C."/>
            <person name="LaButti K."/>
            <person name="Lindquist E.A."/>
            <person name="Lipzen A."/>
            <person name="Lundell T."/>
            <person name="Morin E."/>
            <person name="Murat C."/>
            <person name="Sun H."/>
            <person name="Tunlid A."/>
            <person name="Henrissat B."/>
            <person name="Grigoriev I.V."/>
            <person name="Hibbett D.S."/>
            <person name="Martin F."/>
            <person name="Nordberg H.P."/>
            <person name="Cantor M.N."/>
            <person name="Hua S.X."/>
        </authorList>
    </citation>
    <scope>NUCLEOTIDE SEQUENCE [LARGE SCALE GENOMIC DNA]</scope>
    <source>
        <strain evidence="5 6">Zn</strain>
    </source>
</reference>
<dbReference type="GO" id="GO:0043041">
    <property type="term" value="P:amino acid activation for nonribosomal peptide biosynthetic process"/>
    <property type="evidence" value="ECO:0007669"/>
    <property type="project" value="TreeGrafter"/>
</dbReference>
<evidence type="ECO:0000313" key="5">
    <source>
        <dbReference type="EMBL" id="KIM92750.1"/>
    </source>
</evidence>
<dbReference type="InterPro" id="IPR009081">
    <property type="entry name" value="PP-bd_ACP"/>
</dbReference>
<dbReference type="SMART" id="SM00823">
    <property type="entry name" value="PKS_PP"/>
    <property type="match status" value="4"/>
</dbReference>
<dbReference type="InterPro" id="IPR000873">
    <property type="entry name" value="AMP-dep_synth/lig_dom"/>
</dbReference>
<sequence length="5138" mass="570144">MGSAGWSLSINLDGSIMNAPDMPIGAFMETALAITQFVYTGDDEVNLVSRLATPTQIASSGRDVTFEDKMIHDTAYDPSAPAFAQAGVVTGRLIPGTSKHHADIWADVLDTIERVILVIGMQWESPLNQLDFLGPANWSQITEAAQGIWEIGDNTLCDILDQQSRIRPDKIAVEAWDGNLTYGELHGLSRHMATLLIKKGAIQEDRIGFCMKKSKWAMVTVWAILMAGCTVVPLDIRNPLKRTRELVARTAARYVVADQWTAPGLKSVGATIINCQTDTLDTIEGNETGLDIVWPQVTTRSVAYILFTSGSTGIPKGVVLEHGPLYASVVEFAAEYEMSENSTTFQFAPFVFDASTGEIFTTMLQGGCLFVPSEEERLDNLSGTLRRSRATHIGLPSSIMAQVQTDDATHLEYLIAVGEILSRANFLKWSPRVNVVSGYGITETIIFDSFARSQHLSSDHRNIGLANGRLWITDEDDPGKLMPIGAIGEILIEGPMLARGYLDDPKRTAERFILAPPWLQTLRGGVENHRCYRSGDYGIRNADGTVLYMGRMDFQVKIGGQRIELGEVEHNLLGMQPALGQVAVEAVQLEHRGNTQAVVAFVSQTSIDSKDPSAMLPMDDDLKIIFQTAQSKLLEILPRHMVPRLFIPIRHIPKSAVGKRDRKCLRSWGTSLTEEQLAQYQLQDSSMYQSPDTPEERLLHELWARVLRAPSDSLSLNDNFFQVGGDSIKAIELVAELRKQRRGLTVSHIFQNPVMGEMAELLSLVREDGPGDVSRPFDLIPVSLTKDIAVQEVVQVCQVNFEQIEDIYPAAPMQEALMAISASRPTSFYKHRLVFIMPESIDVDRFKEAWEMLISAQPILRTRIVAMASTGTMQVVVRAHVEWQSDKSLNELLRWDDETPFTYGSALSRYAIVRDETHRWNFIWSGHHAITDGWSRPAMFDAVRHIYNHGSVPQQTPYTPFVKYISQLNLEESDEFWRSQFPDIVESFPRLCSPDFIPHAQHMQALAITLGRPATCKTTPATLVQAAWSLVTAAYANTNEAVFGLTLSGRDAPVPDITKMMGITITTVPVRVAFDSTSTIVEYLEEVQSYISEVKQHQHVGLQRISHLSPEARSATGFQNLLVIQPADEDEDHEGLADLGLQLIQREEKDKEDHALTIQCTLNKNGGSLKVKAFYDDRVVTAEEVDCLLHLFEHIVKQLATESTSHSLHDFDRLSPHDLNILAKYNSQAPPAIEQTLHSLFEERARETPMGIALDGFGGTMTYSELDLVSSKLASHLRRHTAVTVESRVLLCFRKSQLPIIAMLAILKCGGVCVSTDPGHPTARLLEISKDVESKIVLCDESNVEIFGGGDVPVIGLTDALLGKLVSESAFIESDYPHPKVQPSNASFIVYTSGSTGKPKGSVLEHRSLVTEFIALGQRAGLSARSRTLQFSAYTFDVHIVEIFGTLIHGGCVCVISDYERMNRLEDVINERRVNFAVLTKTVSRLLEPHNVPTLEALILTGEANGRQDYWRWAERLRLFNGLGPSECTPLVCLTRNPVGPETDPANIGNALACRLWVTVHRRPDRLVPIGCVGELIVEGPIVGRGYVNRPRETASAFIHDPAWARNENGSGAPRRFYRSGDLAKMNADGSITFIGRADDQVKVHGQRIELGEVEDQLRRCSTIFTSSAVDALNISSRGGATVLAVFCRRNGGEGDSPILPMDDDTLVAFSEAQAEVSKVLPRYMVPSVFLPVRELPFNASGKLERKKLRSWVADLDAADLGQYYLTGQISSRAVETENEKLLAALWAKVLCIPLNIIHAEGNFFRLGGDSVLSIKLISEARAVGIFMTVADVFRAPSLDEMALTLVESGQRKGERDQMNSPIKPVSLIKDKVDPRACIEDAAQSCDVTPDMIEDIYPCNPTQEALMAVSSHRQNAYTYQIVLKLPPSMGLDRFKSAWEKLVAAQAIYRTRIVFRRGLGSLQVVLRAESNIKWHTVTGTSLEEYLRTDGNLLVEYGSELCKFALLQNGDETTFVGTIHHALYDGWSLMLTYEEFNSIYKTGSVQKPVIPYARLFRHLSAIDEGPMDEFWKTQFQSVIESYPWLPSAGYNPQPRQSATSTFALTRNIESDFTLATVIQATWGILMSKYSDSEAVVYGLTLSGRDTPVDGIEDVIGTTISTVPVRVDLEPDMSLRHILDCMQKKTTAIKKYQHAGLQRIRRLSPAASVAAGFQNLLVIQTMGDAEITTPLTELGLQTIKSGAEEFLDIALSVEFTIRPDTLQVLVNYDNAVVPDRQVDFMLHQMEHIASTLVNEANMTRQLRDIHLASPYDMAHIKASNSQAALRMRESLLPSLETDDVDKSSIGRIWIVESSNDERLVPVGCVGRLWIEGATLAEAYIKGSNVNAALAMQAPAWSCSGQAPFHQEALAFYRTNELAYLSHDGSVKLLGLPDTQVKVYGQRVNTDEVEQQIRRQLPPCSEVVVDVVDFGKSTATLSAFIKLPTFVRCAEDDLSVNDKNQLLSFQTIVKGIEPSLPANLPQHEIPSAFVPVAFIPASPANEVDKVRLRDFAAALPEDALFPMKSTAVKGQLIKNTVEAKLQLVWSQILNHKLSEIRVNDTFMALGGDSITAMQVVSECRKMGIRLRVSTVLQKKTIAAIAPYCKVQSTTQPIVMSTATDGIEFNLSPAQALYFEQESQNPTSFNQGFLCRIKNGVPVAEIRRAFDIVVRHHAMLRARFRRAEEDHGKWVQYTAPATSESWRFKSHSLSPIEEAGQENIAACIVACTRDSISDLDLTGGPVFAVDFFDVAGDDNMIYMVAHHLVIDLVSWRIIWHDLDDIVKNRDLMHNSARPVTFQNWLSLQEKSVNRSSKSSAELTYPIPIPANGFDFWGVSQEENTLANGEVGHSFSLSPEITRLLIGEGNQALGTAPLDILIGLLMLSFRQTFGDREIPTMFIEHHGREPCDGFDEIDLSHTVGWFTTMYPVHIPMTTSTAPNEAIRLAKDIRSLVPRNGQPYFAHRHLSPQGSQFAHHTPAEILVNFAGLFQQLESSDSLVQQESRVKVSIQESDAVSHRYAMMDVEAGISGGVMEFSLNINKKISHKQRVKEWITLFQDLLTEHLPSLATEEPTYTLSDFPRLDLSYDDLQYLVYTQLPQFEYGAIQDICPCTAMQEGVLLSQQTDSQVYKLEHIWEFTDDPRLSELDPSRLAQAWKSIVQRHSTLRTGIVEHVSDQGHFIQVVLKDLPSTRFVEAKEVINDISDIGSLPDAEEHDFWAHVPELTLYITSNGRSACRLKLSHVLMDGMSLDIFMNEFVSLLTGETLEPSTLASDFGRYVKYEENVKSDDSLTYWAEYLNDAKPCHVPTNKMAGKASNARQDYALIKLPDDTADGLISLSQRLGITPAAILQTSWAIVLGAFTGQEDVCFGYLASGRDAELEGIEQSIGLLISIQVCRVRLEGAVKDRMQDVQNAIVTGLEHRNVSLAVIQSMLGLKSSLLFNSCMSIRRALGTTARANMDSLIKVSEGVERTEFVIALDAAIGSAGAKLGMTYQKGKISQAYARSIAGSLETVVRSLLKAEASQRVCEIELIGRLDLEVLEQWNSPPLEMLDATLHGLFEEQVRENPGAIATSGFDGEYTYCQLNAMADQLAALLATYGVSHEIRVVLCFPKSTWPIISMLAVLKAGGACVSTNPEHPTARVLDICDDVETKIVLCDESNAARFHGHVTHVIPVNQSLFSPLEAPSSDWVRPLVLPTNAAFVVYTSGSTGKPKGCVLEHHSVSKSQLVNAQAMNIRRNSRAIQFSAYTFDASICEIFAPLVTGACVCVISDDERMDDLAMAINVRAADWIMLTPTVAELFTPSEVPSLKTLVFGGEPLSRKALEIWSDHAHIVNYWGPSECSNSGCINIDITLDSDPMNIGRPSGHRLWITEQGNPHRLAPLGCVGEMVVEGPLVSRGYLNRLDATAAAFVTDLVWSNDGTGRSRRFYKTGDLGRFNPDGTVTISGRADNQVKINGQRVELGEIKHQIAANLPRGSEVVVDVLSLGGNSKSSSLAAFIKLEHFPSGGNTFSELEVKDAEMKRRFRAVVMQLEQALASCLPPYMIPHSYIPISKIPLTPSAKTDKKLIREFARSLAADAIFKQEASWDKKQPTNDMELDLQTVWSKVLNHPNSEIGIDDTFMSLGGDSISAMRAVAQCRKAGIRVPISVVLQKNTIAAIAPCCERTSGRSKSQLGAAKATDGILFHLSPMQKRYFDMQSSNSRIQYNQSNLLRIKQGVCADQVKSAMDLIVNRHGMLRARFTQDSIDGTWQQLNLPPGKDKNLYRFISHRAESVGEEIIRLSQTSGQALNIVNGPIFSVDFFGIPNEDGVLFLTAHHLVVDIVSWQVILSELEEILQNGGSEITLNLPDITFQQWRDIQERESRTQASAEEVFPIIVPLADFEYWHVPAHENIVQDAIEESFDLSTTTTNLILSESNQALRTTPLDVLLGPLLSSFRSVFPDREAPSAFIEHHGRELHGDGDSDPSQLVGWFTTVYPVHISTDSVTDAVNPNNGKAESSMEFVTHSDAGPNPSIGAQDSAIEAIRLIKDLRQKIPQNGRPYFSYRYFAADGAERFSHHDLVELQVNFAGAFQHLDSNNTMIQFEDRLDGNAIPDASSESRRWAMIDVQMEVKKRVISVHFTLNRRMVHLERVQQWIKDYKSLLSDTAAQLARQPPAYTLGDFPLLDISYARLTRLFSETLPRLGHDSADGIEDILPLSPYQKFAIEGHRATPPRHWCYFYFDLSQNVDTVKLRQACVEIVKQYSILRTLFVDHCGGLLQLVMRSLEPQIDFYESDDDDIKAFMKHILSADLAKLPILGKPFLRFFIIRTRNSARLAMRLSHAQFDAFSRLPFVDSLAALYERQTSAPLESIGFAQLVRHNKRSYRESYKFWNDILVGAIPTRVLPIIPLSSDGDERVLRIEKMVAPFRTLPDVTSATLFNAACAILLHKLTKSSDITFGRITSGRTGLGAEFQAMVGPCLNIVPVRVKFHDKTETTTNAPLDILQQIHKQYAESIPYETMGLDDIIRECTDWKTSMAEFPVITQHVNLDQGSEAHVTNGTTSFKINEWDPVNVDPFPWSLGLGAFPGPSGVRISIAANSKFAKPGLVELVMEELCKIIDSISKTEHI</sequence>
<dbReference type="InParanoid" id="A0A0C3G959"/>
<dbReference type="FunFam" id="3.30.559.30:FF:000003">
    <property type="entry name" value="Nonribosomal peptide synthase SidD"/>
    <property type="match status" value="2"/>
</dbReference>
<organism evidence="5 6">
    <name type="scientific">Oidiodendron maius (strain Zn)</name>
    <dbReference type="NCBI Taxonomy" id="913774"/>
    <lineage>
        <taxon>Eukaryota</taxon>
        <taxon>Fungi</taxon>
        <taxon>Dikarya</taxon>
        <taxon>Ascomycota</taxon>
        <taxon>Pezizomycotina</taxon>
        <taxon>Leotiomycetes</taxon>
        <taxon>Leotiomycetes incertae sedis</taxon>
        <taxon>Myxotrichaceae</taxon>
        <taxon>Oidiodendron</taxon>
    </lineage>
</organism>
<evidence type="ECO:0000256" key="3">
    <source>
        <dbReference type="ARBA" id="ARBA00022598"/>
    </source>
</evidence>
<dbReference type="PANTHER" id="PTHR45527">
    <property type="entry name" value="NONRIBOSOMAL PEPTIDE SYNTHETASE"/>
    <property type="match status" value="1"/>
</dbReference>
<feature type="domain" description="Carrier" evidence="4">
    <location>
        <begin position="4122"/>
        <end position="4198"/>
    </location>
</feature>
<proteinExistence type="predicted"/>
<dbReference type="InterPro" id="IPR023213">
    <property type="entry name" value="CAT-like_dom_sf"/>
</dbReference>
<dbReference type="Pfam" id="PF00668">
    <property type="entry name" value="Condensation"/>
    <property type="match status" value="6"/>
</dbReference>
<dbReference type="Gene3D" id="3.30.559.10">
    <property type="entry name" value="Chloramphenicol acetyltransferase-like domain"/>
    <property type="match status" value="6"/>
</dbReference>
<dbReference type="InterPro" id="IPR020845">
    <property type="entry name" value="AMP-binding_CS"/>
</dbReference>
<reference evidence="6" key="2">
    <citation type="submission" date="2015-01" db="EMBL/GenBank/DDBJ databases">
        <title>Evolutionary Origins and Diversification of the Mycorrhizal Mutualists.</title>
        <authorList>
            <consortium name="DOE Joint Genome Institute"/>
            <consortium name="Mycorrhizal Genomics Consortium"/>
            <person name="Kohler A."/>
            <person name="Kuo A."/>
            <person name="Nagy L.G."/>
            <person name="Floudas D."/>
            <person name="Copeland A."/>
            <person name="Barry K.W."/>
            <person name="Cichocki N."/>
            <person name="Veneault-Fourrey C."/>
            <person name="LaButti K."/>
            <person name="Lindquist E.A."/>
            <person name="Lipzen A."/>
            <person name="Lundell T."/>
            <person name="Morin E."/>
            <person name="Murat C."/>
            <person name="Riley R."/>
            <person name="Ohm R."/>
            <person name="Sun H."/>
            <person name="Tunlid A."/>
            <person name="Henrissat B."/>
            <person name="Grigoriev I.V."/>
            <person name="Hibbett D.S."/>
            <person name="Martin F."/>
        </authorList>
    </citation>
    <scope>NUCLEOTIDE SEQUENCE [LARGE SCALE GENOMIC DNA]</scope>
    <source>
        <strain evidence="6">Zn</strain>
    </source>
</reference>
<dbReference type="FunFam" id="3.30.559.30:FF:000002">
    <property type="entry name" value="Nonribosomal peptide synthase Pes1"/>
    <property type="match status" value="1"/>
</dbReference>
<accession>A0A0C3G959</accession>
<feature type="domain" description="Carrier" evidence="4">
    <location>
        <begin position="2568"/>
        <end position="2644"/>
    </location>
</feature>
<dbReference type="Pfam" id="PF00550">
    <property type="entry name" value="PP-binding"/>
    <property type="match status" value="4"/>
</dbReference>
<evidence type="ECO:0000259" key="4">
    <source>
        <dbReference type="PROSITE" id="PS50075"/>
    </source>
</evidence>
<feature type="domain" description="Carrier" evidence="4">
    <location>
        <begin position="690"/>
        <end position="766"/>
    </location>
</feature>
<keyword evidence="6" id="KW-1185">Reference proteome</keyword>
<dbReference type="Gene3D" id="3.40.50.12780">
    <property type="entry name" value="N-terminal domain of ligase-like"/>
    <property type="match status" value="3"/>
</dbReference>
<dbReference type="NCBIfam" id="NF003417">
    <property type="entry name" value="PRK04813.1"/>
    <property type="match status" value="4"/>
</dbReference>
<dbReference type="OrthoDB" id="416786at2759"/>
<name>A0A0C3G959_OIDMZ</name>
<dbReference type="InterPro" id="IPR006162">
    <property type="entry name" value="Ppantetheine_attach_site"/>
</dbReference>
<dbReference type="HOGENOM" id="CLU_223295_0_0_1"/>
<dbReference type="SUPFAM" id="SSF56801">
    <property type="entry name" value="Acetyl-CoA synthetase-like"/>
    <property type="match status" value="4"/>
</dbReference>
<dbReference type="Gene3D" id="1.10.1200.10">
    <property type="entry name" value="ACP-like"/>
    <property type="match status" value="4"/>
</dbReference>
<dbReference type="CDD" id="cd19545">
    <property type="entry name" value="FUM14_C_NRPS-like"/>
    <property type="match status" value="2"/>
</dbReference>
<dbReference type="FunFam" id="1.10.1200.10:FF:000005">
    <property type="entry name" value="Nonribosomal peptide synthetase 1"/>
    <property type="match status" value="1"/>
</dbReference>
<evidence type="ECO:0000256" key="1">
    <source>
        <dbReference type="ARBA" id="ARBA00022450"/>
    </source>
</evidence>
<dbReference type="CDD" id="cd19542">
    <property type="entry name" value="CT_NRPS-like"/>
    <property type="match status" value="2"/>
</dbReference>
<dbReference type="Proteomes" id="UP000054321">
    <property type="component" value="Unassembled WGS sequence"/>
</dbReference>
<dbReference type="InterPro" id="IPR020806">
    <property type="entry name" value="PKS_PP-bd"/>
</dbReference>
<protein>
    <recommendedName>
        <fullName evidence="4">Carrier domain-containing protein</fullName>
    </recommendedName>
</protein>
<dbReference type="GO" id="GO:0031177">
    <property type="term" value="F:phosphopantetheine binding"/>
    <property type="evidence" value="ECO:0007669"/>
    <property type="project" value="InterPro"/>
</dbReference>
<dbReference type="EMBL" id="KN832907">
    <property type="protein sequence ID" value="KIM92750.1"/>
    <property type="molecule type" value="Genomic_DNA"/>
</dbReference>
<dbReference type="PROSITE" id="PS00455">
    <property type="entry name" value="AMP_BINDING"/>
    <property type="match status" value="3"/>
</dbReference>
<dbReference type="NCBIfam" id="TIGR01733">
    <property type="entry name" value="AA-adenyl-dom"/>
    <property type="match status" value="3"/>
</dbReference>
<dbReference type="InterPro" id="IPR001242">
    <property type="entry name" value="Condensation_dom"/>
</dbReference>
<keyword evidence="3" id="KW-0436">Ligase</keyword>
<dbReference type="InterPro" id="IPR045851">
    <property type="entry name" value="AMP-bd_C_sf"/>
</dbReference>
<dbReference type="GO" id="GO:0016874">
    <property type="term" value="F:ligase activity"/>
    <property type="evidence" value="ECO:0007669"/>
    <property type="project" value="UniProtKB-KW"/>
</dbReference>
<dbReference type="Gene3D" id="3.30.559.30">
    <property type="entry name" value="Nonribosomal peptide synthetase, condensation domain"/>
    <property type="match status" value="6"/>
</dbReference>
<dbReference type="STRING" id="913774.A0A0C3G959"/>
<dbReference type="Pfam" id="PF00501">
    <property type="entry name" value="AMP-binding"/>
    <property type="match status" value="3"/>
</dbReference>
<keyword evidence="2" id="KW-0597">Phosphoprotein</keyword>
<dbReference type="InterPro" id="IPR042099">
    <property type="entry name" value="ANL_N_sf"/>
</dbReference>
<dbReference type="PROSITE" id="PS50075">
    <property type="entry name" value="CARRIER"/>
    <property type="match status" value="4"/>
</dbReference>
<dbReference type="Gene3D" id="3.30.300.30">
    <property type="match status" value="4"/>
</dbReference>